<dbReference type="EMBL" id="JAPDRK010000007">
    <property type="protein sequence ID" value="KAJ9610741.1"/>
    <property type="molecule type" value="Genomic_DNA"/>
</dbReference>
<keyword evidence="2" id="KW-1185">Reference proteome</keyword>
<name>A0AA39CJX5_9EURO</name>
<sequence>MTPEQEKAIRRRKMHEDRVAGWFGIFEILFPGAQRPGDPYISNVDPRVPMRAVHDFIELVELEGPSRIVAMIAHPLFGEVHPENIRLLLGELLEDALPTVLEELRREQQDLGESRARLRPAL</sequence>
<evidence type="ECO:0000313" key="2">
    <source>
        <dbReference type="Proteomes" id="UP001172673"/>
    </source>
</evidence>
<dbReference type="Proteomes" id="UP001172673">
    <property type="component" value="Unassembled WGS sequence"/>
</dbReference>
<evidence type="ECO:0000313" key="1">
    <source>
        <dbReference type="EMBL" id="KAJ9610741.1"/>
    </source>
</evidence>
<dbReference type="AlphaFoldDB" id="A0AA39CJX5"/>
<reference evidence="1" key="1">
    <citation type="submission" date="2022-10" db="EMBL/GenBank/DDBJ databases">
        <title>Culturing micro-colonial fungi from biological soil crusts in the Mojave desert and describing Neophaeococcomyces mojavensis, and introducing the new genera and species Taxawa tesnikishii.</title>
        <authorList>
            <person name="Kurbessoian T."/>
            <person name="Stajich J.E."/>
        </authorList>
    </citation>
    <scope>NUCLEOTIDE SEQUENCE</scope>
    <source>
        <strain evidence="1">TK_41</strain>
    </source>
</reference>
<comment type="caution">
    <text evidence="1">The sequence shown here is derived from an EMBL/GenBank/DDBJ whole genome shotgun (WGS) entry which is preliminary data.</text>
</comment>
<organism evidence="1 2">
    <name type="scientific">Cladophialophora chaetospira</name>
    <dbReference type="NCBI Taxonomy" id="386627"/>
    <lineage>
        <taxon>Eukaryota</taxon>
        <taxon>Fungi</taxon>
        <taxon>Dikarya</taxon>
        <taxon>Ascomycota</taxon>
        <taxon>Pezizomycotina</taxon>
        <taxon>Eurotiomycetes</taxon>
        <taxon>Chaetothyriomycetidae</taxon>
        <taxon>Chaetothyriales</taxon>
        <taxon>Herpotrichiellaceae</taxon>
        <taxon>Cladophialophora</taxon>
    </lineage>
</organism>
<gene>
    <name evidence="1" type="ORF">H2200_005518</name>
</gene>
<protein>
    <submittedName>
        <fullName evidence="1">Uncharacterized protein</fullName>
    </submittedName>
</protein>
<accession>A0AA39CJX5</accession>
<proteinExistence type="predicted"/>